<dbReference type="EMBL" id="NHYE01005649">
    <property type="protein sequence ID" value="PPQ65630.1"/>
    <property type="molecule type" value="Genomic_DNA"/>
</dbReference>
<dbReference type="Proteomes" id="UP000284706">
    <property type="component" value="Unassembled WGS sequence"/>
</dbReference>
<evidence type="ECO:0000313" key="1">
    <source>
        <dbReference type="EMBL" id="PPQ65630.1"/>
    </source>
</evidence>
<keyword evidence="2" id="KW-1185">Reference proteome</keyword>
<comment type="caution">
    <text evidence="1">The sequence shown here is derived from an EMBL/GenBank/DDBJ whole genome shotgun (WGS) entry which is preliminary data.</text>
</comment>
<dbReference type="OrthoDB" id="3046414at2759"/>
<dbReference type="InParanoid" id="A0A409VHC1"/>
<sequence>MGSECGLSPIEFTLLGQPNSFIIKFFDRWEPAQLAVFSRSSKNVRRLVRFYIAHRWNITGFVHRYFSDANAALELFDNEEAMLFGPSVCQFFHRCKEIKSSVDLCLHVRSAPVLFKFLQEDGYAFTRKSMGGPTFVETLELRLASLPETKLKSSGERNASETDRAAWGPFDFVRGHWTYFRRVRLHVVRCEPFRHILTMHSTGLMNFIGWKSAVSLFPRSSFVYHRSFVTRQDFLLSDHFPDSHKKWFATFAVKKRINIVGLSTEQYHDVEVGRRFVGDKLSWIIPKNFSDPDAIIEFPDGPSFDVSEWDSGTTRPESYIRISEPEIWRQWSMINYGLGAVFAEAGLDMNIRPTQDEWKATWQRYAVGVVLVLEGAPENDGSPRHKLKFSRIYAAKVENELPTERQALYREGLSARPWPVGLVYKVVSASEELALSLSVMVRSLRPIDVITPGEYVRNMAGLANLLEDL</sequence>
<dbReference type="STRING" id="231916.A0A409VHC1"/>
<proteinExistence type="predicted"/>
<accession>A0A409VHC1</accession>
<protein>
    <submittedName>
        <fullName evidence="1">Uncharacterized protein</fullName>
    </submittedName>
</protein>
<dbReference type="AlphaFoldDB" id="A0A409VHC1"/>
<evidence type="ECO:0000313" key="2">
    <source>
        <dbReference type="Proteomes" id="UP000284706"/>
    </source>
</evidence>
<reference evidence="1 2" key="1">
    <citation type="journal article" date="2018" name="Evol. Lett.">
        <title>Horizontal gene cluster transfer increased hallucinogenic mushroom diversity.</title>
        <authorList>
            <person name="Reynolds H.T."/>
            <person name="Vijayakumar V."/>
            <person name="Gluck-Thaler E."/>
            <person name="Korotkin H.B."/>
            <person name="Matheny P.B."/>
            <person name="Slot J.C."/>
        </authorList>
    </citation>
    <scope>NUCLEOTIDE SEQUENCE [LARGE SCALE GENOMIC DNA]</scope>
    <source>
        <strain evidence="1 2">SRW20</strain>
    </source>
</reference>
<gene>
    <name evidence="1" type="ORF">CVT26_000572</name>
</gene>
<organism evidence="1 2">
    <name type="scientific">Gymnopilus dilepis</name>
    <dbReference type="NCBI Taxonomy" id="231916"/>
    <lineage>
        <taxon>Eukaryota</taxon>
        <taxon>Fungi</taxon>
        <taxon>Dikarya</taxon>
        <taxon>Basidiomycota</taxon>
        <taxon>Agaricomycotina</taxon>
        <taxon>Agaricomycetes</taxon>
        <taxon>Agaricomycetidae</taxon>
        <taxon>Agaricales</taxon>
        <taxon>Agaricineae</taxon>
        <taxon>Hymenogastraceae</taxon>
        <taxon>Gymnopilus</taxon>
    </lineage>
</organism>
<name>A0A409VHC1_9AGAR</name>